<dbReference type="AlphaFoldDB" id="C5MDV4"/>
<gene>
    <name evidence="7" type="ORF">CTRG_03856</name>
</gene>
<dbReference type="RefSeq" id="XP_002549559.1">
    <property type="nucleotide sequence ID" value="XM_002549513.1"/>
</dbReference>
<dbReference type="OrthoDB" id="17687at2759"/>
<dbReference type="InterPro" id="IPR002048">
    <property type="entry name" value="EF_hand_dom"/>
</dbReference>
<evidence type="ECO:0000256" key="3">
    <source>
        <dbReference type="ARBA" id="ARBA00022468"/>
    </source>
</evidence>
<feature type="domain" description="Rab-GAP TBC" evidence="5">
    <location>
        <begin position="244"/>
        <end position="432"/>
    </location>
</feature>
<feature type="region of interest" description="Disordered" evidence="4">
    <location>
        <begin position="839"/>
        <end position="880"/>
    </location>
</feature>
<dbReference type="GO" id="GO:0043332">
    <property type="term" value="C:mating projection tip"/>
    <property type="evidence" value="ECO:0007669"/>
    <property type="project" value="EnsemblFungi"/>
</dbReference>
<dbReference type="Proteomes" id="UP000002037">
    <property type="component" value="Unassembled WGS sequence"/>
</dbReference>
<dbReference type="SUPFAM" id="SSF47473">
    <property type="entry name" value="EF-hand"/>
    <property type="match status" value="1"/>
</dbReference>
<name>C5MDV4_CANTT</name>
<dbReference type="PANTHER" id="PTHR47219">
    <property type="entry name" value="RAB GTPASE-ACTIVATING PROTEIN 1-LIKE"/>
    <property type="match status" value="1"/>
</dbReference>
<dbReference type="GO" id="GO:0005737">
    <property type="term" value="C:cytoplasm"/>
    <property type="evidence" value="ECO:0007669"/>
    <property type="project" value="EnsemblFungi"/>
</dbReference>
<proteinExistence type="inferred from homology"/>
<dbReference type="GeneID" id="8297911"/>
<dbReference type="Pfam" id="PF00566">
    <property type="entry name" value="RabGAP-TBC"/>
    <property type="match status" value="1"/>
</dbReference>
<keyword evidence="3" id="KW-0343">GTPase activation</keyword>
<sequence>MAFFGSLRDKALNTFSQVLSDGNKGNNNNELTKDQLFCQTYGIPDEEVLICESAVEIKITSGYSHDSYNNITSEALPQGRLYLTPHFLIFRDAYDRKNCSFILHLSTIKKVERASSNDYGFALTIMTYSKLNITLFLVGIRSDSEKFAQNLTISLKKNLPNVNKLQPFIQTCYSEYLLSKNNISNEKIDHMPSGGLGLTFKFPGNAKESKDKTKLKMWFDLFRADGRNLSIIRRPIFYKLIRVGLPNRLRGEIWELTCGSMYLRYENQGEYLKLLEDNKDKKSFAIEEIEKDLNRSLPEYAAYQSSEGIERLRRVLTAYSWKNPEVGYCQAMNIVVAALLIYTSEEQAFWILNVICDRIVPGYYSKTMYGTLLDQKVFESLVQNTMPILWDHITKNDIQLSVVSLPWFLSLYLSSMPLVYAFRILDIFFMQGPKTLFQVALAVLKQNAEELLKTEDDGTFISIIKDYFLSLDQSAHPNSPNPKFKNISKFQDLLITAFKEFSTVNDEMVNNHRNKHRDTIYQNITTFVKRTEIRNLPKTNNITSETLDVLYDRFYSEVEISSNITKGSGSSLMDYNSFLKFMSEICDWVQYIDCSNEKHFLRRLFNNWDSEKQGALTFSDLITGLNKLVETDLMASISNFFELYDAKQNGKLDSEAILQISEDLLYVTSPWKEGLLLDEITRTNIENEVADEVFKNQIESGDGITIDLPQHVDVNREKIEQQQIERYLRAASTFIQRAFEYAQPDEEQLLIKELAIDEKISHNAALNPNTPVYLNLPTFRMVILADETYELLFSSTLRESTHLDRPLDLKFNPMRNLRDMFDGLLADGRKVASKVRIRMDSRASNNMNNTNNSSNNSIKSGKSKNDHNGEDDDRDDDFGIISIDENDKNLLLGTEAQALIDPIKNESASPNELKKFHDAEEESRKHIHNNNKQQTNDDSIMENLIEFEQ</sequence>
<evidence type="ECO:0000313" key="7">
    <source>
        <dbReference type="EMBL" id="EER32185.1"/>
    </source>
</evidence>
<dbReference type="FunFam" id="1.10.472.80:FF:000021">
    <property type="entry name" value="GTPase activating protein (Gyp2)"/>
    <property type="match status" value="1"/>
</dbReference>
<feature type="domain" description="EF-hand" evidence="6">
    <location>
        <begin position="596"/>
        <end position="631"/>
    </location>
</feature>
<dbReference type="SMART" id="SM00164">
    <property type="entry name" value="TBC"/>
    <property type="match status" value="1"/>
</dbReference>
<dbReference type="Gene3D" id="1.10.238.10">
    <property type="entry name" value="EF-hand"/>
    <property type="match status" value="1"/>
</dbReference>
<dbReference type="VEuPathDB" id="FungiDB:CTRG_03856"/>
<dbReference type="PROSITE" id="PS50086">
    <property type="entry name" value="TBC_RABGAP"/>
    <property type="match status" value="1"/>
</dbReference>
<dbReference type="GO" id="GO:0005096">
    <property type="term" value="F:GTPase activator activity"/>
    <property type="evidence" value="ECO:0007669"/>
    <property type="project" value="UniProtKB-KW"/>
</dbReference>
<keyword evidence="8" id="KW-1185">Reference proteome</keyword>
<dbReference type="GO" id="GO:0031267">
    <property type="term" value="F:small GTPase binding"/>
    <property type="evidence" value="ECO:0007669"/>
    <property type="project" value="TreeGrafter"/>
</dbReference>
<dbReference type="Gene3D" id="1.10.472.80">
    <property type="entry name" value="Ypt/Rab-GAP domain of gyp1p, domain 3"/>
    <property type="match status" value="1"/>
</dbReference>
<dbReference type="PANTHER" id="PTHR47219:SF20">
    <property type="entry name" value="TBC1 DOMAIN FAMILY MEMBER 2B"/>
    <property type="match status" value="1"/>
</dbReference>
<dbReference type="HOGENOM" id="CLU_003538_0_1_1"/>
<evidence type="ECO:0000259" key="6">
    <source>
        <dbReference type="PROSITE" id="PS50222"/>
    </source>
</evidence>
<protein>
    <recommendedName>
        <fullName evidence="2">Oxidant-induced cell-cycle arrest protein 5</fullName>
    </recommendedName>
</protein>
<evidence type="ECO:0000256" key="4">
    <source>
        <dbReference type="SAM" id="MobiDB-lite"/>
    </source>
</evidence>
<evidence type="ECO:0000259" key="5">
    <source>
        <dbReference type="PROSITE" id="PS50086"/>
    </source>
</evidence>
<dbReference type="InterPro" id="IPR004182">
    <property type="entry name" value="GRAM"/>
</dbReference>
<feature type="region of interest" description="Disordered" evidence="4">
    <location>
        <begin position="902"/>
        <end position="949"/>
    </location>
</feature>
<evidence type="ECO:0000256" key="2">
    <source>
        <dbReference type="ARBA" id="ARBA00019144"/>
    </source>
</evidence>
<reference evidence="7 8" key="1">
    <citation type="journal article" date="2009" name="Nature">
        <title>Evolution of pathogenicity and sexual reproduction in eight Candida genomes.</title>
        <authorList>
            <person name="Butler G."/>
            <person name="Rasmussen M.D."/>
            <person name="Lin M.F."/>
            <person name="Santos M.A."/>
            <person name="Sakthikumar S."/>
            <person name="Munro C.A."/>
            <person name="Rheinbay E."/>
            <person name="Grabherr M."/>
            <person name="Forche A."/>
            <person name="Reedy J.L."/>
            <person name="Agrafioti I."/>
            <person name="Arnaud M.B."/>
            <person name="Bates S."/>
            <person name="Brown A.J."/>
            <person name="Brunke S."/>
            <person name="Costanzo M.C."/>
            <person name="Fitzpatrick D.A."/>
            <person name="de Groot P.W."/>
            <person name="Harris D."/>
            <person name="Hoyer L.L."/>
            <person name="Hube B."/>
            <person name="Klis F.M."/>
            <person name="Kodira C."/>
            <person name="Lennard N."/>
            <person name="Logue M.E."/>
            <person name="Martin R."/>
            <person name="Neiman A.M."/>
            <person name="Nikolaou E."/>
            <person name="Quail M.A."/>
            <person name="Quinn J."/>
            <person name="Santos M.C."/>
            <person name="Schmitzberger F.F."/>
            <person name="Sherlock G."/>
            <person name="Shah P."/>
            <person name="Silverstein K.A."/>
            <person name="Skrzypek M.S."/>
            <person name="Soll D."/>
            <person name="Staggs R."/>
            <person name="Stansfield I."/>
            <person name="Stumpf M.P."/>
            <person name="Sudbery P.E."/>
            <person name="Srikantha T."/>
            <person name="Zeng Q."/>
            <person name="Berman J."/>
            <person name="Berriman M."/>
            <person name="Heitman J."/>
            <person name="Gow N.A."/>
            <person name="Lorenz M.C."/>
            <person name="Birren B.W."/>
            <person name="Kellis M."/>
            <person name="Cuomo C.A."/>
        </authorList>
    </citation>
    <scope>NUCLEOTIDE SEQUENCE [LARGE SCALE GENOMIC DNA]</scope>
    <source>
        <strain evidence="8">ATCC MYA-3404 / T1</strain>
    </source>
</reference>
<dbReference type="STRING" id="294747.C5MDV4"/>
<dbReference type="InterPro" id="IPR035969">
    <property type="entry name" value="Rab-GAP_TBC_sf"/>
</dbReference>
<feature type="compositionally biased region" description="Low complexity" evidence="4">
    <location>
        <begin position="844"/>
        <end position="860"/>
    </location>
</feature>
<dbReference type="SUPFAM" id="SSF50729">
    <property type="entry name" value="PH domain-like"/>
    <property type="match status" value="1"/>
</dbReference>
<evidence type="ECO:0000313" key="8">
    <source>
        <dbReference type="Proteomes" id="UP000002037"/>
    </source>
</evidence>
<accession>C5MDV4</accession>
<dbReference type="InterPro" id="IPR000195">
    <property type="entry name" value="Rab-GAP-TBC_dom"/>
</dbReference>
<feature type="compositionally biased region" description="Acidic residues" evidence="4">
    <location>
        <begin position="869"/>
        <end position="878"/>
    </location>
</feature>
<dbReference type="InterPro" id="IPR050302">
    <property type="entry name" value="Rab_GAP_TBC_domain"/>
</dbReference>
<dbReference type="Pfam" id="PF02893">
    <property type="entry name" value="GRAM"/>
    <property type="match status" value="1"/>
</dbReference>
<dbReference type="KEGG" id="ctp:CTRG_03856"/>
<dbReference type="InterPro" id="IPR011992">
    <property type="entry name" value="EF-hand-dom_pair"/>
</dbReference>
<dbReference type="FunFam" id="1.10.8.270:FF:000015">
    <property type="entry name" value="GTPase activating protein (Gyp2)"/>
    <property type="match status" value="1"/>
</dbReference>
<dbReference type="SUPFAM" id="SSF47923">
    <property type="entry name" value="Ypt/Rab-GAP domain of gyp1p"/>
    <property type="match status" value="2"/>
</dbReference>
<dbReference type="EMBL" id="GG692399">
    <property type="protein sequence ID" value="EER32185.1"/>
    <property type="molecule type" value="Genomic_DNA"/>
</dbReference>
<evidence type="ECO:0000256" key="1">
    <source>
        <dbReference type="ARBA" id="ARBA00005521"/>
    </source>
</evidence>
<comment type="similarity">
    <text evidence="1">Belongs to the OCA5 family.</text>
</comment>
<dbReference type="GO" id="GO:0005509">
    <property type="term" value="F:calcium ion binding"/>
    <property type="evidence" value="ECO:0007669"/>
    <property type="project" value="InterPro"/>
</dbReference>
<dbReference type="Gene3D" id="1.10.8.270">
    <property type="entry name" value="putative rabgap domain of human tbc1 domain family member 14 like domains"/>
    <property type="match status" value="1"/>
</dbReference>
<dbReference type="eggNOG" id="KOG4347">
    <property type="taxonomic scope" value="Eukaryota"/>
</dbReference>
<organism evidence="7 8">
    <name type="scientific">Candida tropicalis (strain ATCC MYA-3404 / T1)</name>
    <name type="common">Yeast</name>
    <dbReference type="NCBI Taxonomy" id="294747"/>
    <lineage>
        <taxon>Eukaryota</taxon>
        <taxon>Fungi</taxon>
        <taxon>Dikarya</taxon>
        <taxon>Ascomycota</taxon>
        <taxon>Saccharomycotina</taxon>
        <taxon>Pichiomycetes</taxon>
        <taxon>Debaryomycetaceae</taxon>
        <taxon>Candida/Lodderomyces clade</taxon>
        <taxon>Candida</taxon>
    </lineage>
</organism>
<feature type="compositionally biased region" description="Basic and acidic residues" evidence="4">
    <location>
        <begin position="912"/>
        <end position="924"/>
    </location>
</feature>
<dbReference type="PROSITE" id="PS50222">
    <property type="entry name" value="EF_HAND_2"/>
    <property type="match status" value="1"/>
</dbReference>